<organism evidence="2">
    <name type="scientific">marine metagenome</name>
    <dbReference type="NCBI Taxonomy" id="408172"/>
    <lineage>
        <taxon>unclassified sequences</taxon>
        <taxon>metagenomes</taxon>
        <taxon>ecological metagenomes</taxon>
    </lineage>
</organism>
<evidence type="ECO:0008006" key="3">
    <source>
        <dbReference type="Google" id="ProtNLM"/>
    </source>
</evidence>
<keyword evidence="1" id="KW-0812">Transmembrane</keyword>
<dbReference type="EMBL" id="UINC01109682">
    <property type="protein sequence ID" value="SVC76661.1"/>
    <property type="molecule type" value="Genomic_DNA"/>
</dbReference>
<evidence type="ECO:0000313" key="2">
    <source>
        <dbReference type="EMBL" id="SVC76661.1"/>
    </source>
</evidence>
<feature type="non-terminal residue" evidence="2">
    <location>
        <position position="102"/>
    </location>
</feature>
<feature type="transmembrane region" description="Helical" evidence="1">
    <location>
        <begin position="6"/>
        <end position="25"/>
    </location>
</feature>
<sequence length="102" mass="11363">MMEPLPTLIAFFCGCTVGAGIFWLTQNVIARERSRAAKTQTDALTSLRGEIEDRLKILAGDALEKNQKSFLELARAQFDANQKVIRVENDKKEAAIKSLLKP</sequence>
<evidence type="ECO:0000256" key="1">
    <source>
        <dbReference type="SAM" id="Phobius"/>
    </source>
</evidence>
<gene>
    <name evidence="2" type="ORF">METZ01_LOCUS329515</name>
</gene>
<proteinExistence type="predicted"/>
<keyword evidence="1" id="KW-1133">Transmembrane helix</keyword>
<reference evidence="2" key="1">
    <citation type="submission" date="2018-05" db="EMBL/GenBank/DDBJ databases">
        <authorList>
            <person name="Lanie J.A."/>
            <person name="Ng W.-L."/>
            <person name="Kazmierczak K.M."/>
            <person name="Andrzejewski T.M."/>
            <person name="Davidsen T.M."/>
            <person name="Wayne K.J."/>
            <person name="Tettelin H."/>
            <person name="Glass J.I."/>
            <person name="Rusch D."/>
            <person name="Podicherti R."/>
            <person name="Tsui H.-C.T."/>
            <person name="Winkler M.E."/>
        </authorList>
    </citation>
    <scope>NUCLEOTIDE SEQUENCE</scope>
</reference>
<protein>
    <recommendedName>
        <fullName evidence="3">DNA recombination protein RmuC</fullName>
    </recommendedName>
</protein>
<name>A0A382PXF6_9ZZZZ</name>
<accession>A0A382PXF6</accession>
<keyword evidence="1" id="KW-0472">Membrane</keyword>
<dbReference type="AlphaFoldDB" id="A0A382PXF6"/>